<dbReference type="Pfam" id="PF03184">
    <property type="entry name" value="DDE_1"/>
    <property type="match status" value="1"/>
</dbReference>
<sequence>MGTTAAAMRRYPALLRRVIQEGGYTPRLVFNMDGTGRFWKRLPARMLLSLEEKSALGCRAARDVLMLRLGGSAAGDLKLKPLLLYPSENLHALKGCSRPNLPMVWRSHKKAWVTMSILQEWFVHFCPAVERDCARYGLPYKALLILDSAPGHPGNLDDLSDHVHVLYLPKKTMALVQPMNQDIVATFKACYPRTVFRLLALRVGDRDEQLVVLDFWRDYSILDTAYNISESWEEVPPATLNGGWRKLWLEGIQQDANRLHVATLPQILQDILALAHGVGFREVTEADVVELLQSPGRASPLRS</sequence>
<evidence type="ECO:0000313" key="3">
    <source>
        <dbReference type="RefSeq" id="XP_027474899.1"/>
    </source>
</evidence>
<name>A0A6J2F172_ZALCA</name>
<dbReference type="OrthoDB" id="9680533at2759"/>
<dbReference type="GO" id="GO:0005634">
    <property type="term" value="C:nucleus"/>
    <property type="evidence" value="ECO:0007669"/>
    <property type="project" value="TreeGrafter"/>
</dbReference>
<evidence type="ECO:0000259" key="1">
    <source>
        <dbReference type="Pfam" id="PF03184"/>
    </source>
</evidence>
<accession>A0A6J2F172</accession>
<dbReference type="InterPro" id="IPR050863">
    <property type="entry name" value="CenT-Element_Derived"/>
</dbReference>
<dbReference type="RefSeq" id="XP_027474899.1">
    <property type="nucleotide sequence ID" value="XM_027619098.2"/>
</dbReference>
<dbReference type="GO" id="GO:0003677">
    <property type="term" value="F:DNA binding"/>
    <property type="evidence" value="ECO:0007669"/>
    <property type="project" value="TreeGrafter"/>
</dbReference>
<evidence type="ECO:0000313" key="2">
    <source>
        <dbReference type="Proteomes" id="UP000515165"/>
    </source>
</evidence>
<reference evidence="3" key="1">
    <citation type="submission" date="2025-08" db="UniProtKB">
        <authorList>
            <consortium name="RefSeq"/>
        </authorList>
    </citation>
    <scope>IDENTIFICATION</scope>
    <source>
        <tissue evidence="3">Blood</tissue>
    </source>
</reference>
<gene>
    <name evidence="3" type="primary">LOC113936127</name>
</gene>
<dbReference type="InterPro" id="IPR004875">
    <property type="entry name" value="DDE_SF_endonuclease_dom"/>
</dbReference>
<keyword evidence="2" id="KW-1185">Reference proteome</keyword>
<dbReference type="AlphaFoldDB" id="A0A6J2F172"/>
<feature type="domain" description="DDE-1" evidence="1">
    <location>
        <begin position="67"/>
        <end position="244"/>
    </location>
</feature>
<protein>
    <submittedName>
        <fullName evidence="3">Tigger transposable element-derived protein 1-like</fullName>
    </submittedName>
</protein>
<organism evidence="2 3">
    <name type="scientific">Zalophus californianus</name>
    <name type="common">California sealion</name>
    <dbReference type="NCBI Taxonomy" id="9704"/>
    <lineage>
        <taxon>Eukaryota</taxon>
        <taxon>Metazoa</taxon>
        <taxon>Chordata</taxon>
        <taxon>Craniata</taxon>
        <taxon>Vertebrata</taxon>
        <taxon>Euteleostomi</taxon>
        <taxon>Mammalia</taxon>
        <taxon>Eutheria</taxon>
        <taxon>Laurasiatheria</taxon>
        <taxon>Carnivora</taxon>
        <taxon>Caniformia</taxon>
        <taxon>Pinnipedia</taxon>
        <taxon>Otariidae</taxon>
        <taxon>Zalophus</taxon>
    </lineage>
</organism>
<dbReference type="Proteomes" id="UP000515165">
    <property type="component" value="Chromosome 17"/>
</dbReference>
<dbReference type="GeneID" id="113936127"/>
<dbReference type="PANTHER" id="PTHR19303:SF61">
    <property type="entry name" value="HTH CENPB-TYPE DOMAIN-CONTAINING PROTEIN"/>
    <property type="match status" value="1"/>
</dbReference>
<dbReference type="PANTHER" id="PTHR19303">
    <property type="entry name" value="TRANSPOSON"/>
    <property type="match status" value="1"/>
</dbReference>
<dbReference type="KEGG" id="zca:113936127"/>
<proteinExistence type="predicted"/>